<dbReference type="PANTHER" id="PTHR43431:SF1">
    <property type="entry name" value="OS08G0476300 PROTEIN"/>
    <property type="match status" value="1"/>
</dbReference>
<dbReference type="Proteomes" id="UP001059617">
    <property type="component" value="Chromosome"/>
</dbReference>
<gene>
    <name evidence="1" type="ORF">Dfulv_35930</name>
</gene>
<protein>
    <submittedName>
        <fullName evidence="1">Uncharacterized protein</fullName>
    </submittedName>
</protein>
<keyword evidence="2" id="KW-1185">Reference proteome</keyword>
<dbReference type="RefSeq" id="WP_259858283.1">
    <property type="nucleotide sequence ID" value="NZ_BAAAST010000110.1"/>
</dbReference>
<evidence type="ECO:0000313" key="2">
    <source>
        <dbReference type="Proteomes" id="UP001059617"/>
    </source>
</evidence>
<reference evidence="1" key="2">
    <citation type="submission" date="2022-09" db="EMBL/GenBank/DDBJ databases">
        <title>Biosynthetic gene clusters of Dactylosporangioum fulvum.</title>
        <authorList>
            <person name="Caradec T."/>
        </authorList>
    </citation>
    <scope>NUCLEOTIDE SEQUENCE</scope>
    <source>
        <strain evidence="1">NRRL B-16292</strain>
    </source>
</reference>
<accession>A0ABY5VUJ3</accession>
<sequence length="88" mass="9394">MSQPKPQYVSLSLGKAALRSLATLLDTRYRASGVHVATVTVAGPVAPGAPFDPDGIAGHLWWLHTQPREHWQTEIVHGGASATAGDRR</sequence>
<name>A0ABY5VUJ3_9ACTN</name>
<proteinExistence type="predicted"/>
<dbReference type="EMBL" id="CP073720">
    <property type="protein sequence ID" value="UWP80521.1"/>
    <property type="molecule type" value="Genomic_DNA"/>
</dbReference>
<evidence type="ECO:0000313" key="1">
    <source>
        <dbReference type="EMBL" id="UWP80521.1"/>
    </source>
</evidence>
<dbReference type="PANTHER" id="PTHR43431">
    <property type="entry name" value="OXIDOREDUCTASE, SHORT CHAIN DEHYDROGENASE/REDUCTASE FAMILY (AFU_ORTHOLOGUE AFUA_5G14000)"/>
    <property type="match status" value="1"/>
</dbReference>
<organism evidence="1 2">
    <name type="scientific">Dactylosporangium fulvum</name>
    <dbReference type="NCBI Taxonomy" id="53359"/>
    <lineage>
        <taxon>Bacteria</taxon>
        <taxon>Bacillati</taxon>
        <taxon>Actinomycetota</taxon>
        <taxon>Actinomycetes</taxon>
        <taxon>Micromonosporales</taxon>
        <taxon>Micromonosporaceae</taxon>
        <taxon>Dactylosporangium</taxon>
    </lineage>
</organism>
<reference evidence="1" key="1">
    <citation type="submission" date="2021-04" db="EMBL/GenBank/DDBJ databases">
        <authorList>
            <person name="Hartkoorn R.C."/>
            <person name="Beaudoing E."/>
            <person name="Hot D."/>
        </authorList>
    </citation>
    <scope>NUCLEOTIDE SEQUENCE</scope>
    <source>
        <strain evidence="1">NRRL B-16292</strain>
    </source>
</reference>